<dbReference type="Gene3D" id="1.10.10.60">
    <property type="entry name" value="Homeodomain-like"/>
    <property type="match status" value="1"/>
</dbReference>
<evidence type="ECO:0000256" key="2">
    <source>
        <dbReference type="SAM" id="MobiDB-lite"/>
    </source>
</evidence>
<dbReference type="InterPro" id="IPR032355">
    <property type="entry name" value="CUTL"/>
</dbReference>
<dbReference type="PROSITE" id="PS51983">
    <property type="entry name" value="CUTL"/>
    <property type="match status" value="1"/>
</dbReference>
<dbReference type="InterPro" id="IPR001356">
    <property type="entry name" value="HD"/>
</dbReference>
<reference evidence="5" key="1">
    <citation type="submission" date="2024-06" db="UniProtKB">
        <authorList>
            <consortium name="RefSeq"/>
        </authorList>
    </citation>
    <scope>NUCLEOTIDE SEQUENCE [LARGE SCALE GENOMIC DNA]</scope>
</reference>
<dbReference type="AlphaFoldDB" id="A0A8B8B7M1"/>
<protein>
    <submittedName>
        <fullName evidence="6">Uncharacterized protein LOC111107969</fullName>
    </submittedName>
</protein>
<comment type="subcellular location">
    <subcellularLocation>
        <location evidence="1">Nucleus</location>
    </subcellularLocation>
</comment>
<evidence type="ECO:0000313" key="5">
    <source>
        <dbReference type="Proteomes" id="UP000694844"/>
    </source>
</evidence>
<dbReference type="CDD" id="cd00086">
    <property type="entry name" value="homeodomain"/>
    <property type="match status" value="1"/>
</dbReference>
<keyword evidence="1" id="KW-0238">DNA-binding</keyword>
<feature type="region of interest" description="Disordered" evidence="2">
    <location>
        <begin position="126"/>
        <end position="145"/>
    </location>
</feature>
<dbReference type="GO" id="GO:0000981">
    <property type="term" value="F:DNA-binding transcription factor activity, RNA polymerase II-specific"/>
    <property type="evidence" value="ECO:0007669"/>
    <property type="project" value="TreeGrafter"/>
</dbReference>
<keyword evidence="1" id="KW-0371">Homeobox</keyword>
<feature type="DNA-binding region" description="Homeobox" evidence="1">
    <location>
        <begin position="59"/>
        <end position="128"/>
    </location>
</feature>
<feature type="domain" description="CUTL" evidence="4">
    <location>
        <begin position="1"/>
        <end position="49"/>
    </location>
</feature>
<keyword evidence="5" id="KW-1185">Reference proteome</keyword>
<dbReference type="Pfam" id="PF16557">
    <property type="entry name" value="CUTL"/>
    <property type="match status" value="1"/>
</dbReference>
<evidence type="ECO:0000259" key="3">
    <source>
        <dbReference type="PROSITE" id="PS50071"/>
    </source>
</evidence>
<evidence type="ECO:0000313" key="6">
    <source>
        <dbReference type="RefSeq" id="XP_022299138.1"/>
    </source>
</evidence>
<reference evidence="6" key="2">
    <citation type="submission" date="2025-08" db="UniProtKB">
        <authorList>
            <consortium name="RefSeq"/>
        </authorList>
    </citation>
    <scope>IDENTIFICATION</scope>
    <source>
        <tissue evidence="6">Whole sample</tissue>
    </source>
</reference>
<dbReference type="PROSITE" id="PS50071">
    <property type="entry name" value="HOMEOBOX_2"/>
    <property type="match status" value="1"/>
</dbReference>
<dbReference type="GO" id="GO:0005634">
    <property type="term" value="C:nucleus"/>
    <property type="evidence" value="ECO:0007669"/>
    <property type="project" value="UniProtKB-SubCell"/>
</dbReference>
<dbReference type="PANTHER" id="PTHR15116">
    <property type="entry name" value="DNA-BINDING PROTEIN SATB FAMILY MEMBER"/>
    <property type="match status" value="1"/>
</dbReference>
<dbReference type="GO" id="GO:0000978">
    <property type="term" value="F:RNA polymerase II cis-regulatory region sequence-specific DNA binding"/>
    <property type="evidence" value="ECO:0007669"/>
    <property type="project" value="TreeGrafter"/>
</dbReference>
<sequence length="202" mass="23097">MSQSTLAKLCPLTQSAISNIANWKYSSRVSSEKCREFGVWYKQFHTQKEIRGEKFGVPKDSRLTFHPQHEIPQMRKWYSSCKSPSDDKLKFFAAELNKGHVRQERPNVTVAKLKIWWKNERQREKRMHQQSHTESEAEGEKCNEDAPQCSSSSGACVALPANSYVELTNVSSDLLTSELLCRSSFSSDNSNTGDLFHNTDFP</sequence>
<dbReference type="SUPFAM" id="SSF46689">
    <property type="entry name" value="Homeodomain-like"/>
    <property type="match status" value="1"/>
</dbReference>
<dbReference type="Proteomes" id="UP000694844">
    <property type="component" value="Chromosome 1"/>
</dbReference>
<dbReference type="KEGG" id="cvn:111107969"/>
<dbReference type="Gene3D" id="1.10.260.70">
    <property type="entry name" value="SATB, CULT domain"/>
    <property type="match status" value="1"/>
</dbReference>
<dbReference type="GO" id="GO:0006338">
    <property type="term" value="P:chromatin remodeling"/>
    <property type="evidence" value="ECO:0007669"/>
    <property type="project" value="InterPro"/>
</dbReference>
<keyword evidence="1" id="KW-0539">Nucleus</keyword>
<dbReference type="RefSeq" id="XP_022299138.1">
    <property type="nucleotide sequence ID" value="XM_022443430.1"/>
</dbReference>
<evidence type="ECO:0000256" key="1">
    <source>
        <dbReference type="PROSITE-ProRule" id="PRU00108"/>
    </source>
</evidence>
<evidence type="ECO:0000259" key="4">
    <source>
        <dbReference type="PROSITE" id="PS51983"/>
    </source>
</evidence>
<dbReference type="OrthoDB" id="10052721at2759"/>
<feature type="domain" description="Homeobox" evidence="3">
    <location>
        <begin position="57"/>
        <end position="127"/>
    </location>
</feature>
<dbReference type="GeneID" id="111107969"/>
<name>A0A8B8B7M1_CRAVI</name>
<dbReference type="InterPro" id="IPR009057">
    <property type="entry name" value="Homeodomain-like_sf"/>
</dbReference>
<dbReference type="InterPro" id="IPR038216">
    <property type="entry name" value="SATB_CUTL_sf"/>
</dbReference>
<gene>
    <name evidence="6" type="primary">LOC111107969</name>
</gene>
<dbReference type="SMART" id="SM00389">
    <property type="entry name" value="HOX"/>
    <property type="match status" value="1"/>
</dbReference>
<feature type="compositionally biased region" description="Basic and acidic residues" evidence="2">
    <location>
        <begin position="131"/>
        <end position="144"/>
    </location>
</feature>
<dbReference type="PANTHER" id="PTHR15116:SF16">
    <property type="entry name" value="DEFECTIVE PROVENTRICULUS, ISOFORM A"/>
    <property type="match status" value="1"/>
</dbReference>
<organism evidence="5 6">
    <name type="scientific">Crassostrea virginica</name>
    <name type="common">Eastern oyster</name>
    <dbReference type="NCBI Taxonomy" id="6565"/>
    <lineage>
        <taxon>Eukaryota</taxon>
        <taxon>Metazoa</taxon>
        <taxon>Spiralia</taxon>
        <taxon>Lophotrochozoa</taxon>
        <taxon>Mollusca</taxon>
        <taxon>Bivalvia</taxon>
        <taxon>Autobranchia</taxon>
        <taxon>Pteriomorphia</taxon>
        <taxon>Ostreida</taxon>
        <taxon>Ostreoidea</taxon>
        <taxon>Ostreidae</taxon>
        <taxon>Crassostrea</taxon>
    </lineage>
</organism>
<proteinExistence type="predicted"/>
<dbReference type="InterPro" id="IPR039673">
    <property type="entry name" value="SATB1/SATB2"/>
</dbReference>
<accession>A0A8B8B7M1</accession>